<dbReference type="AlphaFoldDB" id="C5KPS4"/>
<dbReference type="InterPro" id="IPR022657">
    <property type="entry name" value="De-COase2_CS"/>
</dbReference>
<evidence type="ECO:0000313" key="1">
    <source>
        <dbReference type="EMBL" id="EER13471.1"/>
    </source>
</evidence>
<protein>
    <recommendedName>
        <fullName evidence="3">Methyltransferase domain-containing protein</fullName>
    </recommendedName>
</protein>
<keyword evidence="2" id="KW-1185">Reference proteome</keyword>
<dbReference type="SUPFAM" id="SSF53335">
    <property type="entry name" value="S-adenosyl-L-methionine-dependent methyltransferases"/>
    <property type="match status" value="1"/>
</dbReference>
<evidence type="ECO:0000313" key="2">
    <source>
        <dbReference type="Proteomes" id="UP000007800"/>
    </source>
</evidence>
<dbReference type="PROSITE" id="PS00879">
    <property type="entry name" value="ODR_DC_2_2"/>
    <property type="match status" value="1"/>
</dbReference>
<reference evidence="1 2" key="1">
    <citation type="submission" date="2008-07" db="EMBL/GenBank/DDBJ databases">
        <authorList>
            <person name="El-Sayed N."/>
            <person name="Caler E."/>
            <person name="Inman J."/>
            <person name="Amedeo P."/>
            <person name="Hass B."/>
            <person name="Wortman J."/>
        </authorList>
    </citation>
    <scope>NUCLEOTIDE SEQUENCE [LARGE SCALE GENOMIC DNA]</scope>
    <source>
        <strain evidence="2">ATCC 50983 / TXsc</strain>
    </source>
</reference>
<proteinExistence type="predicted"/>
<name>C5KPS4_PERM5</name>
<accession>C5KPS4</accession>
<dbReference type="Gene3D" id="3.40.50.150">
    <property type="entry name" value="Vaccinia Virus protein VP39"/>
    <property type="match status" value="1"/>
</dbReference>
<organism evidence="2">
    <name type="scientific">Perkinsus marinus (strain ATCC 50983 / TXsc)</name>
    <dbReference type="NCBI Taxonomy" id="423536"/>
    <lineage>
        <taxon>Eukaryota</taxon>
        <taxon>Sar</taxon>
        <taxon>Alveolata</taxon>
        <taxon>Perkinsozoa</taxon>
        <taxon>Perkinsea</taxon>
        <taxon>Perkinsida</taxon>
        <taxon>Perkinsidae</taxon>
        <taxon>Perkinsus</taxon>
    </lineage>
</organism>
<sequence>MTAVDSATAIRDHVVQSDKEGQKALLQNMYWYRTRWAEEEIMILEKENSDNILCADEEGLTSQHYLGHTAVANAIVALHMNPSRDRPVKVLDIGGGLGSTVRYMTSNLPYVEGISMDIFDSFARLAEEIDSKECSSYCEGSKAKYITADIFNATQASLGGPFDFAISLLCFCHMDDKRKLFERVKEILRPASPQASCDLYFEDLVLIHSNTVQKEGKSH</sequence>
<dbReference type="EMBL" id="GG675180">
    <property type="protein sequence ID" value="EER13471.1"/>
    <property type="molecule type" value="Genomic_DNA"/>
</dbReference>
<gene>
    <name evidence="1" type="ORF">Pmar_PMAR000057</name>
</gene>
<dbReference type="OrthoDB" id="540004at2759"/>
<evidence type="ECO:0008006" key="3">
    <source>
        <dbReference type="Google" id="ProtNLM"/>
    </source>
</evidence>
<dbReference type="InterPro" id="IPR029063">
    <property type="entry name" value="SAM-dependent_MTases_sf"/>
</dbReference>
<dbReference type="Proteomes" id="UP000007800">
    <property type="component" value="Unassembled WGS sequence"/>
</dbReference>
<dbReference type="GeneID" id="9042212"/>
<dbReference type="InParanoid" id="C5KPS4"/>
<dbReference type="Pfam" id="PF13489">
    <property type="entry name" value="Methyltransf_23"/>
    <property type="match status" value="1"/>
</dbReference>
<dbReference type="RefSeq" id="XP_002781676.1">
    <property type="nucleotide sequence ID" value="XM_002781630.1"/>
</dbReference>
<dbReference type="CDD" id="cd02440">
    <property type="entry name" value="AdoMet_MTases"/>
    <property type="match status" value="1"/>
</dbReference>